<evidence type="ECO:0000256" key="1">
    <source>
        <dbReference type="SAM" id="MobiDB-lite"/>
    </source>
</evidence>
<proteinExistence type="predicted"/>
<protein>
    <submittedName>
        <fullName evidence="2">Uncharacterized protein</fullName>
    </submittedName>
</protein>
<evidence type="ECO:0000313" key="2">
    <source>
        <dbReference type="EMBL" id="KAK9854790.1"/>
    </source>
</evidence>
<gene>
    <name evidence="2" type="ORF">WJX84_003930</name>
</gene>
<reference evidence="2 3" key="1">
    <citation type="journal article" date="2024" name="Nat. Commun.">
        <title>Phylogenomics reveals the evolutionary origins of lichenization in chlorophyte algae.</title>
        <authorList>
            <person name="Puginier C."/>
            <person name="Libourel C."/>
            <person name="Otte J."/>
            <person name="Skaloud P."/>
            <person name="Haon M."/>
            <person name="Grisel S."/>
            <person name="Petersen M."/>
            <person name="Berrin J.G."/>
            <person name="Delaux P.M."/>
            <person name="Dal Grande F."/>
            <person name="Keller J."/>
        </authorList>
    </citation>
    <scope>NUCLEOTIDE SEQUENCE [LARGE SCALE GENOMIC DNA]</scope>
    <source>
        <strain evidence="2 3">SAG 2523</strain>
    </source>
</reference>
<evidence type="ECO:0000313" key="3">
    <source>
        <dbReference type="Proteomes" id="UP001485043"/>
    </source>
</evidence>
<dbReference type="AlphaFoldDB" id="A0AAW1SQJ7"/>
<feature type="compositionally biased region" description="Basic and acidic residues" evidence="1">
    <location>
        <begin position="72"/>
        <end position="84"/>
    </location>
</feature>
<dbReference type="EMBL" id="JALJOV010001087">
    <property type="protein sequence ID" value="KAK9854790.1"/>
    <property type="molecule type" value="Genomic_DNA"/>
</dbReference>
<name>A0AAW1SQJ7_9CHLO</name>
<sequence>MSSARKSMGNAVENFGKAFQEDGAVGKTFTPEGSAGGAAQALGGPFDQYGTIGKQFSKEGPAGGAAQQMGEDLSKARSSLEGKS</sequence>
<organism evidence="2 3">
    <name type="scientific">Apatococcus fuscideae</name>
    <dbReference type="NCBI Taxonomy" id="2026836"/>
    <lineage>
        <taxon>Eukaryota</taxon>
        <taxon>Viridiplantae</taxon>
        <taxon>Chlorophyta</taxon>
        <taxon>core chlorophytes</taxon>
        <taxon>Trebouxiophyceae</taxon>
        <taxon>Chlorellales</taxon>
        <taxon>Chlorellaceae</taxon>
        <taxon>Apatococcus</taxon>
    </lineage>
</organism>
<comment type="caution">
    <text evidence="2">The sequence shown here is derived from an EMBL/GenBank/DDBJ whole genome shotgun (WGS) entry which is preliminary data.</text>
</comment>
<feature type="region of interest" description="Disordered" evidence="1">
    <location>
        <begin position="20"/>
        <end position="84"/>
    </location>
</feature>
<accession>A0AAW1SQJ7</accession>
<keyword evidence="3" id="KW-1185">Reference proteome</keyword>
<dbReference type="Proteomes" id="UP001485043">
    <property type="component" value="Unassembled WGS sequence"/>
</dbReference>